<protein>
    <submittedName>
        <fullName evidence="1">Uncharacterized protein</fullName>
    </submittedName>
</protein>
<dbReference type="AlphaFoldDB" id="A0AAQ4CSD0"/>
<gene>
    <name evidence="1" type="ORF">SACC_17280</name>
</gene>
<dbReference type="KEGG" id="scas:SACC_17280"/>
<dbReference type="RefSeq" id="WP_229569088.1">
    <property type="nucleotide sequence ID" value="NZ_AP025226.1"/>
</dbReference>
<organism evidence="1 2">
    <name type="scientific">Saccharolobus caldissimus</name>
    <dbReference type="NCBI Taxonomy" id="1702097"/>
    <lineage>
        <taxon>Archaea</taxon>
        <taxon>Thermoproteota</taxon>
        <taxon>Thermoprotei</taxon>
        <taxon>Sulfolobales</taxon>
        <taxon>Sulfolobaceae</taxon>
        <taxon>Saccharolobus</taxon>
    </lineage>
</organism>
<dbReference type="Proteomes" id="UP001319921">
    <property type="component" value="Chromosome"/>
</dbReference>
<proteinExistence type="predicted"/>
<evidence type="ECO:0000313" key="2">
    <source>
        <dbReference type="Proteomes" id="UP001319921"/>
    </source>
</evidence>
<sequence length="72" mass="8312">MNIRTVSNAVNFDNVTSNAVPQAVYPVILDNDAGIIIRFSERWNKIEYHEGRVIIYRNNQGNISILEVEYDE</sequence>
<dbReference type="EMBL" id="AP025226">
    <property type="protein sequence ID" value="BDB98711.1"/>
    <property type="molecule type" value="Genomic_DNA"/>
</dbReference>
<accession>A0AAQ4CSD0</accession>
<reference evidence="1 2" key="1">
    <citation type="journal article" date="2022" name="Microbiol. Resour. Announc.">
        <title>Complete Genome Sequence of the Hyperthermophilic and Acidophilic Archaeon Saccharolobus caldissimus Strain HS-3T.</title>
        <authorList>
            <person name="Sakai H.D."/>
            <person name="Kurosawa N."/>
        </authorList>
    </citation>
    <scope>NUCLEOTIDE SEQUENCE [LARGE SCALE GENOMIC DNA]</scope>
    <source>
        <strain evidence="1 2">JCM32116</strain>
    </source>
</reference>
<evidence type="ECO:0000313" key="1">
    <source>
        <dbReference type="EMBL" id="BDB98711.1"/>
    </source>
</evidence>
<name>A0AAQ4CSD0_9CREN</name>
<keyword evidence="2" id="KW-1185">Reference proteome</keyword>
<dbReference type="GeneID" id="68866459"/>